<dbReference type="InterPro" id="IPR010540">
    <property type="entry name" value="CmpB_TMEM229"/>
</dbReference>
<keyword evidence="2" id="KW-0812">Transmembrane</keyword>
<gene>
    <name evidence="3" type="ORF">HNQ47_000413</name>
</gene>
<dbReference type="Pfam" id="PF06541">
    <property type="entry name" value="ABC_trans_CmpB"/>
    <property type="match status" value="1"/>
</dbReference>
<protein>
    <submittedName>
        <fullName evidence="3">Uncharacterized protein</fullName>
    </submittedName>
</protein>
<dbReference type="RefSeq" id="WP_183327053.1">
    <property type="nucleotide sequence ID" value="NZ_JACHHK010000001.1"/>
</dbReference>
<keyword evidence="1" id="KW-0175">Coiled coil</keyword>
<feature type="transmembrane region" description="Helical" evidence="2">
    <location>
        <begin position="114"/>
        <end position="131"/>
    </location>
</feature>
<evidence type="ECO:0000256" key="2">
    <source>
        <dbReference type="SAM" id="Phobius"/>
    </source>
</evidence>
<proteinExistence type="predicted"/>
<organism evidence="3 4">
    <name type="scientific">Catenisphaera adipataccumulans</name>
    <dbReference type="NCBI Taxonomy" id="700500"/>
    <lineage>
        <taxon>Bacteria</taxon>
        <taxon>Bacillati</taxon>
        <taxon>Bacillota</taxon>
        <taxon>Erysipelotrichia</taxon>
        <taxon>Erysipelotrichales</taxon>
        <taxon>Erysipelotrichaceae</taxon>
        <taxon>Catenisphaera</taxon>
    </lineage>
</organism>
<feature type="transmembrane region" description="Helical" evidence="2">
    <location>
        <begin position="88"/>
        <end position="108"/>
    </location>
</feature>
<sequence length="294" mass="34178">MTAAAFVWNALLGWLCESTYMTWKSKRWTNRGLMRGPWILAYGCAAFLKPLAGEPIVVFVLAATLIAVVKEGLNLIAALWSHVRWQQGFHLSAVLAYGVFGLAMVYVIPEANPYLGMLWIVMAADLIYTLYRLTIYRHLTEGVQKDLKQCMDHFASDQDLRSERLQRLRQDVKDRRDQKNEAFDKERDETAYGRDDLLQKVEIERAAMMYDAKTQLASIDREIDKLDDRKFSTWMDYNSDIRELVGRLQQELAQLEQEKQKHPARNYPDFVYVEEYADAVERAEALISEKHEKI</sequence>
<feature type="coiled-coil region" evidence="1">
    <location>
        <begin position="238"/>
        <end position="293"/>
    </location>
</feature>
<evidence type="ECO:0000256" key="1">
    <source>
        <dbReference type="SAM" id="Coils"/>
    </source>
</evidence>
<dbReference type="AlphaFoldDB" id="A0A7W8FW77"/>
<keyword evidence="2" id="KW-0472">Membrane</keyword>
<evidence type="ECO:0000313" key="4">
    <source>
        <dbReference type="Proteomes" id="UP000539953"/>
    </source>
</evidence>
<feature type="coiled-coil region" evidence="1">
    <location>
        <begin position="162"/>
        <end position="189"/>
    </location>
</feature>
<accession>A0A7W8FW77</accession>
<keyword evidence="4" id="KW-1185">Reference proteome</keyword>
<dbReference type="EMBL" id="JACHHK010000001">
    <property type="protein sequence ID" value="MBB5182410.1"/>
    <property type="molecule type" value="Genomic_DNA"/>
</dbReference>
<dbReference type="Proteomes" id="UP000539953">
    <property type="component" value="Unassembled WGS sequence"/>
</dbReference>
<evidence type="ECO:0000313" key="3">
    <source>
        <dbReference type="EMBL" id="MBB5182410.1"/>
    </source>
</evidence>
<comment type="caution">
    <text evidence="3">The sequence shown here is derived from an EMBL/GenBank/DDBJ whole genome shotgun (WGS) entry which is preliminary data.</text>
</comment>
<reference evidence="3 4" key="1">
    <citation type="submission" date="2020-08" db="EMBL/GenBank/DDBJ databases">
        <title>Genomic Encyclopedia of Type Strains, Phase IV (KMG-IV): sequencing the most valuable type-strain genomes for metagenomic binning, comparative biology and taxonomic classification.</title>
        <authorList>
            <person name="Goeker M."/>
        </authorList>
    </citation>
    <scope>NUCLEOTIDE SEQUENCE [LARGE SCALE GENOMIC DNA]</scope>
    <source>
        <strain evidence="3 4">DSM 25799</strain>
    </source>
</reference>
<name>A0A7W8FW77_9FIRM</name>
<feature type="transmembrane region" description="Helical" evidence="2">
    <location>
        <begin position="6"/>
        <end position="23"/>
    </location>
</feature>
<feature type="transmembrane region" description="Helical" evidence="2">
    <location>
        <begin position="58"/>
        <end position="81"/>
    </location>
</feature>
<keyword evidence="2" id="KW-1133">Transmembrane helix</keyword>